<dbReference type="KEGG" id="aaci:ASQ49_11835"/>
<keyword evidence="1" id="KW-0547">Nucleotide-binding</keyword>
<dbReference type="InterPro" id="IPR021456">
    <property type="entry name" value="DUF3107"/>
</dbReference>
<dbReference type="AlphaFoldDB" id="A0A142KDZ2"/>
<reference evidence="2 4" key="1">
    <citation type="journal article" date="2016" name="Plant Dis.">
        <title>Improved production of propionic acid using genome shuffling.</title>
        <authorList>
            <person name="Luna-Flores C.H."/>
            <person name="Palfreyman R.W."/>
            <person name="Kromer J.O."/>
            <person name="Nielsen L.K."/>
            <person name="Marcellin E."/>
        </authorList>
    </citation>
    <scope>NUCLEOTIDE SEQUENCE [LARGE SCALE GENOMIC DNA]</scope>
    <source>
        <strain evidence="2 4">F3E8</strain>
    </source>
</reference>
<keyword evidence="4" id="KW-1185">Reference proteome</keyword>
<gene>
    <name evidence="2" type="ORF">A8L58_02840</name>
    <name evidence="1" type="ORF">AXH35_01370</name>
</gene>
<dbReference type="RefSeq" id="WP_015070708.1">
    <property type="nucleotide sequence ID" value="NZ_CP013126.1"/>
</dbReference>
<accession>A0A142KDZ2</accession>
<organism evidence="1 3">
    <name type="scientific">Acidipropionibacterium acidipropionici</name>
    <dbReference type="NCBI Taxonomy" id="1748"/>
    <lineage>
        <taxon>Bacteria</taxon>
        <taxon>Bacillati</taxon>
        <taxon>Actinomycetota</taxon>
        <taxon>Actinomycetes</taxon>
        <taxon>Propionibacteriales</taxon>
        <taxon>Propionibacteriaceae</taxon>
        <taxon>Acidipropionibacterium</taxon>
    </lineage>
</organism>
<proteinExistence type="predicted"/>
<name>A0A142KDZ2_9ACTN</name>
<evidence type="ECO:0000313" key="4">
    <source>
        <dbReference type="Proteomes" id="UP000178666"/>
    </source>
</evidence>
<dbReference type="OMA" id="KIGVQHA"/>
<evidence type="ECO:0000313" key="1">
    <source>
        <dbReference type="EMBL" id="AMS04330.1"/>
    </source>
</evidence>
<dbReference type="Proteomes" id="UP000075221">
    <property type="component" value="Chromosome"/>
</dbReference>
<dbReference type="OrthoDB" id="3268468at2"/>
<dbReference type="GO" id="GO:0005524">
    <property type="term" value="F:ATP binding"/>
    <property type="evidence" value="ECO:0007669"/>
    <property type="project" value="UniProtKB-KW"/>
</dbReference>
<sequence>MEIKIGITDVPREVTIESEESPEDVASKLRESLSQPDGVFTLSDPKGRTILVPTRTIAYVDLGQPNARPVGFGTV</sequence>
<dbReference type="EMBL" id="CP015970">
    <property type="protein sequence ID" value="AOZ45821.1"/>
    <property type="molecule type" value="Genomic_DNA"/>
</dbReference>
<dbReference type="Pfam" id="PF11305">
    <property type="entry name" value="DUF3107"/>
    <property type="match status" value="1"/>
</dbReference>
<evidence type="ECO:0000313" key="2">
    <source>
        <dbReference type="EMBL" id="AOZ45821.1"/>
    </source>
</evidence>
<dbReference type="EMBL" id="CP014352">
    <property type="protein sequence ID" value="AMS04330.1"/>
    <property type="molecule type" value="Genomic_DNA"/>
</dbReference>
<dbReference type="GeneID" id="88085697"/>
<keyword evidence="1" id="KW-0067">ATP-binding</keyword>
<evidence type="ECO:0000313" key="3">
    <source>
        <dbReference type="Proteomes" id="UP000075221"/>
    </source>
</evidence>
<protein>
    <submittedName>
        <fullName evidence="1">ATP-binding protein</fullName>
    </submittedName>
</protein>
<reference evidence="1 3" key="2">
    <citation type="submission" date="2016-02" db="EMBL/GenBank/DDBJ databases">
        <title>Complete Genome Sequence of Propionibacterium acidipropionici ATCC 55737.</title>
        <authorList>
            <person name="Luna Flores C.H."/>
            <person name="Nielsen L.K."/>
            <person name="Marcellin E."/>
        </authorList>
    </citation>
    <scope>NUCLEOTIDE SEQUENCE [LARGE SCALE GENOMIC DNA]</scope>
    <source>
        <strain evidence="1 3">ATCC 55737</strain>
    </source>
</reference>
<dbReference type="Proteomes" id="UP000178666">
    <property type="component" value="Chromosome"/>
</dbReference>